<protein>
    <submittedName>
        <fullName evidence="1 2">Uncharacterized protein</fullName>
    </submittedName>
</protein>
<reference evidence="1 3" key="1">
    <citation type="journal article" date="2011" name="Nature">
        <title>The Medicago genome provides insight into the evolution of rhizobial symbioses.</title>
        <authorList>
            <person name="Young N.D."/>
            <person name="Debelle F."/>
            <person name="Oldroyd G.E."/>
            <person name="Geurts R."/>
            <person name="Cannon S.B."/>
            <person name="Udvardi M.K."/>
            <person name="Benedito V.A."/>
            <person name="Mayer K.F."/>
            <person name="Gouzy J."/>
            <person name="Schoof H."/>
            <person name="Van de Peer Y."/>
            <person name="Proost S."/>
            <person name="Cook D.R."/>
            <person name="Meyers B.C."/>
            <person name="Spannagl M."/>
            <person name="Cheung F."/>
            <person name="De Mita S."/>
            <person name="Krishnakumar V."/>
            <person name="Gundlach H."/>
            <person name="Zhou S."/>
            <person name="Mudge J."/>
            <person name="Bharti A.K."/>
            <person name="Murray J.D."/>
            <person name="Naoumkina M.A."/>
            <person name="Rosen B."/>
            <person name="Silverstein K.A."/>
            <person name="Tang H."/>
            <person name="Rombauts S."/>
            <person name="Zhao P.X."/>
            <person name="Zhou P."/>
            <person name="Barbe V."/>
            <person name="Bardou P."/>
            <person name="Bechner M."/>
            <person name="Bellec A."/>
            <person name="Berger A."/>
            <person name="Berges H."/>
            <person name="Bidwell S."/>
            <person name="Bisseling T."/>
            <person name="Choisne N."/>
            <person name="Couloux A."/>
            <person name="Denny R."/>
            <person name="Deshpande S."/>
            <person name="Dai X."/>
            <person name="Doyle J.J."/>
            <person name="Dudez A.M."/>
            <person name="Farmer A.D."/>
            <person name="Fouteau S."/>
            <person name="Franken C."/>
            <person name="Gibelin C."/>
            <person name="Gish J."/>
            <person name="Goldstein S."/>
            <person name="Gonzalez A.J."/>
            <person name="Green P.J."/>
            <person name="Hallab A."/>
            <person name="Hartog M."/>
            <person name="Hua A."/>
            <person name="Humphray S.J."/>
            <person name="Jeong D.H."/>
            <person name="Jing Y."/>
            <person name="Jocker A."/>
            <person name="Kenton S.M."/>
            <person name="Kim D.J."/>
            <person name="Klee K."/>
            <person name="Lai H."/>
            <person name="Lang C."/>
            <person name="Lin S."/>
            <person name="Macmil S.L."/>
            <person name="Magdelenat G."/>
            <person name="Matthews L."/>
            <person name="McCorrison J."/>
            <person name="Monaghan E.L."/>
            <person name="Mun J.H."/>
            <person name="Najar F.Z."/>
            <person name="Nicholson C."/>
            <person name="Noirot C."/>
            <person name="O'Bleness M."/>
            <person name="Paule C.R."/>
            <person name="Poulain J."/>
            <person name="Prion F."/>
            <person name="Qin B."/>
            <person name="Qu C."/>
            <person name="Retzel E.F."/>
            <person name="Riddle C."/>
            <person name="Sallet E."/>
            <person name="Samain S."/>
            <person name="Samson N."/>
            <person name="Sanders I."/>
            <person name="Saurat O."/>
            <person name="Scarpelli C."/>
            <person name="Schiex T."/>
            <person name="Segurens B."/>
            <person name="Severin A.J."/>
            <person name="Sherrier D.J."/>
            <person name="Shi R."/>
            <person name="Sims S."/>
            <person name="Singer S.R."/>
            <person name="Sinharoy S."/>
            <person name="Sterck L."/>
            <person name="Viollet A."/>
            <person name="Wang B.B."/>
            <person name="Wang K."/>
            <person name="Wang M."/>
            <person name="Wang X."/>
            <person name="Warfsmann J."/>
            <person name="Weissenbach J."/>
            <person name="White D.D."/>
            <person name="White J.D."/>
            <person name="Wiley G.B."/>
            <person name="Wincker P."/>
            <person name="Xing Y."/>
            <person name="Yang L."/>
            <person name="Yao Z."/>
            <person name="Ying F."/>
            <person name="Zhai J."/>
            <person name="Zhou L."/>
            <person name="Zuber A."/>
            <person name="Denarie J."/>
            <person name="Dixon R.A."/>
            <person name="May G.D."/>
            <person name="Schwartz D.C."/>
            <person name="Rogers J."/>
            <person name="Quetier F."/>
            <person name="Town C.D."/>
            <person name="Roe B.A."/>
        </authorList>
    </citation>
    <scope>NUCLEOTIDE SEQUENCE [LARGE SCALE GENOMIC DNA]</scope>
    <source>
        <strain evidence="1">A17</strain>
        <strain evidence="2 3">cv. Jemalong A17</strain>
    </source>
</reference>
<dbReference type="AlphaFoldDB" id="G7J702"/>
<gene>
    <name evidence="1" type="ordered locus">MTR_3g102340</name>
</gene>
<evidence type="ECO:0000313" key="1">
    <source>
        <dbReference type="EMBL" id="AES73346.1"/>
    </source>
</evidence>
<accession>G7J702</accession>
<reference evidence="2" key="3">
    <citation type="submission" date="2015-04" db="UniProtKB">
        <authorList>
            <consortium name="EnsemblPlants"/>
        </authorList>
    </citation>
    <scope>IDENTIFICATION</scope>
    <source>
        <strain evidence="2">cv. Jemalong A17</strain>
    </source>
</reference>
<dbReference type="PaxDb" id="3880-AES73346"/>
<proteinExistence type="predicted"/>
<dbReference type="HOGENOM" id="CLU_2593384_0_0_1"/>
<organism evidence="1 3">
    <name type="scientific">Medicago truncatula</name>
    <name type="common">Barrel medic</name>
    <name type="synonym">Medicago tribuloides</name>
    <dbReference type="NCBI Taxonomy" id="3880"/>
    <lineage>
        <taxon>Eukaryota</taxon>
        <taxon>Viridiplantae</taxon>
        <taxon>Streptophyta</taxon>
        <taxon>Embryophyta</taxon>
        <taxon>Tracheophyta</taxon>
        <taxon>Spermatophyta</taxon>
        <taxon>Magnoliopsida</taxon>
        <taxon>eudicotyledons</taxon>
        <taxon>Gunneridae</taxon>
        <taxon>Pentapetalae</taxon>
        <taxon>rosids</taxon>
        <taxon>fabids</taxon>
        <taxon>Fabales</taxon>
        <taxon>Fabaceae</taxon>
        <taxon>Papilionoideae</taxon>
        <taxon>50 kb inversion clade</taxon>
        <taxon>NPAAA clade</taxon>
        <taxon>Hologalegina</taxon>
        <taxon>IRL clade</taxon>
        <taxon>Trifolieae</taxon>
        <taxon>Medicago</taxon>
    </lineage>
</organism>
<evidence type="ECO:0000313" key="2">
    <source>
        <dbReference type="EnsemblPlants" id="AES73346"/>
    </source>
</evidence>
<dbReference type="EMBL" id="CM001219">
    <property type="protein sequence ID" value="AES73346.1"/>
    <property type="molecule type" value="Genomic_DNA"/>
</dbReference>
<reference evidence="1 3" key="2">
    <citation type="journal article" date="2014" name="BMC Genomics">
        <title>An improved genome release (version Mt4.0) for the model legume Medicago truncatula.</title>
        <authorList>
            <person name="Tang H."/>
            <person name="Krishnakumar V."/>
            <person name="Bidwell S."/>
            <person name="Rosen B."/>
            <person name="Chan A."/>
            <person name="Zhou S."/>
            <person name="Gentzbittel L."/>
            <person name="Childs K.L."/>
            <person name="Yandell M."/>
            <person name="Gundlach H."/>
            <person name="Mayer K.F."/>
            <person name="Schwartz D.C."/>
            <person name="Town C.D."/>
        </authorList>
    </citation>
    <scope>GENOME REANNOTATION</scope>
    <source>
        <strain evidence="2 3">cv. Jemalong A17</strain>
    </source>
</reference>
<evidence type="ECO:0000313" key="3">
    <source>
        <dbReference type="Proteomes" id="UP000002051"/>
    </source>
</evidence>
<dbReference type="Proteomes" id="UP000002051">
    <property type="component" value="Chromosome 3"/>
</dbReference>
<name>G7J702_MEDTR</name>
<keyword evidence="3" id="KW-1185">Reference proteome</keyword>
<dbReference type="EnsemblPlants" id="AES73346">
    <property type="protein sequence ID" value="AES73346"/>
    <property type="gene ID" value="MTR_3g102340"/>
</dbReference>
<sequence length="80" mass="9496">MARKLGRSMLKYYFDCPREFSSIAKNSIAGRLGRCLCERFGRLYLLFDYEAKSVVEMFSLGWVEKFENGGVNCLLRRRRW</sequence>